<evidence type="ECO:0000256" key="2">
    <source>
        <dbReference type="ARBA" id="ARBA00006375"/>
    </source>
</evidence>
<comment type="subcellular location">
    <subcellularLocation>
        <location evidence="1">Mitochondrion inner membrane</location>
        <topology evidence="1">Multi-pass membrane protein</topology>
    </subcellularLocation>
</comment>
<dbReference type="InterPro" id="IPR018108">
    <property type="entry name" value="MCP_transmembrane"/>
</dbReference>
<dbReference type="SUPFAM" id="SSF56436">
    <property type="entry name" value="C-type lectin-like"/>
    <property type="match status" value="2"/>
</dbReference>
<evidence type="ECO:0000256" key="10">
    <source>
        <dbReference type="PROSITE-ProRule" id="PRU00282"/>
    </source>
</evidence>
<accession>A0AAJ6Z6Z0</accession>
<dbReference type="RefSeq" id="XP_013166418.1">
    <property type="nucleotide sequence ID" value="XM_013310964.1"/>
</dbReference>
<dbReference type="Pfam" id="PF00153">
    <property type="entry name" value="Mito_carr"/>
    <property type="match status" value="3"/>
</dbReference>
<keyword evidence="4 10" id="KW-0812">Transmembrane</keyword>
<dbReference type="Proteomes" id="UP000694872">
    <property type="component" value="Unplaced"/>
</dbReference>
<gene>
    <name evidence="12" type="primary">LOC106116905</name>
</gene>
<protein>
    <submittedName>
        <fullName evidence="12">Uncharacterized protein LOC106116905</fullName>
    </submittedName>
</protein>
<dbReference type="Gene3D" id="3.10.100.10">
    <property type="entry name" value="Mannose-Binding Protein A, subunit A"/>
    <property type="match status" value="2"/>
</dbReference>
<evidence type="ECO:0000256" key="1">
    <source>
        <dbReference type="ARBA" id="ARBA00004448"/>
    </source>
</evidence>
<dbReference type="InterPro" id="IPR016186">
    <property type="entry name" value="C-type_lectin-like/link_sf"/>
</dbReference>
<evidence type="ECO:0000259" key="11">
    <source>
        <dbReference type="PROSITE" id="PS50041"/>
    </source>
</evidence>
<dbReference type="AlphaFoldDB" id="A0AAJ6Z6Z0"/>
<feature type="domain" description="C-type lectin" evidence="11">
    <location>
        <begin position="437"/>
        <end position="561"/>
    </location>
</feature>
<dbReference type="InterPro" id="IPR016187">
    <property type="entry name" value="CTDL_fold"/>
</dbReference>
<feature type="repeat" description="Solcar" evidence="10">
    <location>
        <begin position="114"/>
        <end position="199"/>
    </location>
</feature>
<dbReference type="CTD" id="100174845"/>
<evidence type="ECO:0000256" key="8">
    <source>
        <dbReference type="ARBA" id="ARBA00023128"/>
    </source>
</evidence>
<evidence type="ECO:0000313" key="12">
    <source>
        <dbReference type="RefSeq" id="XP_013166418.1"/>
    </source>
</evidence>
<evidence type="ECO:0000256" key="9">
    <source>
        <dbReference type="ARBA" id="ARBA00023136"/>
    </source>
</evidence>
<keyword evidence="6" id="KW-0999">Mitochondrion inner membrane</keyword>
<name>A0AAJ6Z6Z0_PAPXU</name>
<dbReference type="PANTHER" id="PTHR46131:SF1">
    <property type="entry name" value="SD08549P"/>
    <property type="match status" value="1"/>
</dbReference>
<dbReference type="GeneID" id="106116905"/>
<keyword evidence="8" id="KW-0496">Mitochondrion</keyword>
<evidence type="ECO:0000256" key="3">
    <source>
        <dbReference type="ARBA" id="ARBA00022448"/>
    </source>
</evidence>
<dbReference type="GO" id="GO:0051724">
    <property type="term" value="F:NAD transmembrane transporter activity"/>
    <property type="evidence" value="ECO:0007669"/>
    <property type="project" value="TreeGrafter"/>
</dbReference>
<evidence type="ECO:0000256" key="7">
    <source>
        <dbReference type="ARBA" id="ARBA00022989"/>
    </source>
</evidence>
<keyword evidence="7" id="KW-1133">Transmembrane helix</keyword>
<evidence type="ECO:0000256" key="6">
    <source>
        <dbReference type="ARBA" id="ARBA00022792"/>
    </source>
</evidence>
<dbReference type="PANTHER" id="PTHR46131">
    <property type="entry name" value="SD08549P"/>
    <property type="match status" value="1"/>
</dbReference>
<evidence type="ECO:0000256" key="5">
    <source>
        <dbReference type="ARBA" id="ARBA00022737"/>
    </source>
</evidence>
<dbReference type="Pfam" id="PF00059">
    <property type="entry name" value="Lectin_C"/>
    <property type="match status" value="2"/>
</dbReference>
<feature type="repeat" description="Solcar" evidence="10">
    <location>
        <begin position="27"/>
        <end position="107"/>
    </location>
</feature>
<keyword evidence="3" id="KW-0813">Transport</keyword>
<dbReference type="InterPro" id="IPR001304">
    <property type="entry name" value="C-type_lectin-like"/>
</dbReference>
<dbReference type="GO" id="GO:0005743">
    <property type="term" value="C:mitochondrial inner membrane"/>
    <property type="evidence" value="ECO:0007669"/>
    <property type="project" value="UniProtKB-SubCell"/>
</dbReference>
<evidence type="ECO:0000256" key="4">
    <source>
        <dbReference type="ARBA" id="ARBA00022692"/>
    </source>
</evidence>
<comment type="similarity">
    <text evidence="2">Belongs to the mitochondrial carrier (TC 2.A.29) family.</text>
</comment>
<dbReference type="PROSITE" id="PS50041">
    <property type="entry name" value="C_TYPE_LECTIN_2"/>
    <property type="match status" value="2"/>
</dbReference>
<dbReference type="SMART" id="SM00034">
    <property type="entry name" value="CLECT"/>
    <property type="match status" value="2"/>
</dbReference>
<dbReference type="CDD" id="cd00037">
    <property type="entry name" value="CLECT"/>
    <property type="match status" value="2"/>
</dbReference>
<dbReference type="InterPro" id="IPR023395">
    <property type="entry name" value="MCP_dom_sf"/>
</dbReference>
<organism evidence="12">
    <name type="scientific">Papilio xuthus</name>
    <name type="common">Asian swallowtail butterfly</name>
    <dbReference type="NCBI Taxonomy" id="66420"/>
    <lineage>
        <taxon>Eukaryota</taxon>
        <taxon>Metazoa</taxon>
        <taxon>Ecdysozoa</taxon>
        <taxon>Arthropoda</taxon>
        <taxon>Hexapoda</taxon>
        <taxon>Insecta</taxon>
        <taxon>Pterygota</taxon>
        <taxon>Neoptera</taxon>
        <taxon>Endopterygota</taxon>
        <taxon>Lepidoptera</taxon>
        <taxon>Glossata</taxon>
        <taxon>Ditrysia</taxon>
        <taxon>Papilionoidea</taxon>
        <taxon>Papilionidae</taxon>
        <taxon>Papilioninae</taxon>
        <taxon>Papilio</taxon>
    </lineage>
</organism>
<proteinExistence type="inferred from homology"/>
<keyword evidence="5" id="KW-0677">Repeat</keyword>
<sequence length="613" mass="70590">MNETQLLERSCVVDGSITMPASEKKASTHWKEFACGGGSAFCNILISYPLNKLIFRQMMHGVEATLALNQLQKEGLTYLYRGMLPPLLQRSFSMSLMFGVYDECLQPLLHHKVNPYVAKSIAGMVAGCFEATLMPFERLQTLLIHPKFHKEFKNTAHAGRHIAKYYGIKEFYRGLVPILFRNGPSNALFFIIRDEVQLRMPRQEYIVYESLQNFLAGASIGAFLSTLFYPLNVIKIAMQCELGGPHRTITYEFKYILHKRGSKFANFYHGALLNISRAFLISQRPKYREDYRFEKAFNSFYKLHSAANWSNARIRCEAEGSHLMVPDTLDEADAMPLLIASALTTFEGVYVGIHDFYTERYFVTIKGFKLRDSILDLLWESEQPVYGGGRCVAMRRNGRFYVNPCTNRLPFICKSKAKRVSYYEECDTFDSRWKLGNNGSCYITHAEPQTWHEAHGTCLSAGGYLAILDTRDEAEYIREQFKEVDQVKTPGDFAFLGFSDLFQAYHYRTVHGKPLSRFLDWDLKCPQSDDAESNGDRCGGIRRSGLLATADCTVPAIFFCEKPAKGTYQFKSLRHNDLHKHHKHIKQEIKVEEKSYLLYVLFFYVWFREIKTI</sequence>
<dbReference type="InterPro" id="IPR052465">
    <property type="entry name" value="Mito_NAD+_Carrier"/>
</dbReference>
<feature type="domain" description="C-type lectin" evidence="11">
    <location>
        <begin position="301"/>
        <end position="414"/>
    </location>
</feature>
<dbReference type="SUPFAM" id="SSF103506">
    <property type="entry name" value="Mitochondrial carrier"/>
    <property type="match status" value="1"/>
</dbReference>
<dbReference type="KEGG" id="pxu:106116905"/>
<keyword evidence="9 10" id="KW-0472">Membrane</keyword>
<reference evidence="12" key="1">
    <citation type="submission" date="2025-08" db="UniProtKB">
        <authorList>
            <consortium name="RefSeq"/>
        </authorList>
    </citation>
    <scope>IDENTIFICATION</scope>
</reference>
<dbReference type="Gene3D" id="1.50.40.10">
    <property type="entry name" value="Mitochondrial carrier domain"/>
    <property type="match status" value="1"/>
</dbReference>
<dbReference type="PROSITE" id="PS50920">
    <property type="entry name" value="SOLCAR"/>
    <property type="match status" value="2"/>
</dbReference>